<dbReference type="InterPro" id="IPR051718">
    <property type="entry name" value="ARF_GTPase-activating"/>
</dbReference>
<evidence type="ECO:0000259" key="3">
    <source>
        <dbReference type="PROSITE" id="PS50115"/>
    </source>
</evidence>
<feature type="domain" description="Arf-GAP" evidence="3">
    <location>
        <begin position="10"/>
        <end position="131"/>
    </location>
</feature>
<keyword evidence="1" id="KW-0863">Zinc-finger</keyword>
<dbReference type="InterPro" id="IPR037278">
    <property type="entry name" value="ARFGAP/RecO"/>
</dbReference>
<dbReference type="OrthoDB" id="10266696at2759"/>
<evidence type="ECO:0000313" key="5">
    <source>
        <dbReference type="Proteomes" id="UP000310158"/>
    </source>
</evidence>
<dbReference type="GO" id="GO:0008270">
    <property type="term" value="F:zinc ion binding"/>
    <property type="evidence" value="ECO:0007669"/>
    <property type="project" value="UniProtKB-KW"/>
</dbReference>
<dbReference type="InterPro" id="IPR038508">
    <property type="entry name" value="ArfGAP_dom_sf"/>
</dbReference>
<dbReference type="FunFam" id="1.10.220.150:FF:000010">
    <property type="entry name" value="Stromal membrane-associated protein"/>
    <property type="match status" value="1"/>
</dbReference>
<proteinExistence type="predicted"/>
<dbReference type="PANTHER" id="PTHR45705:SF14">
    <property type="entry name" value="ARF-GAP DOMAIN-CONTAINING PROTEIN"/>
    <property type="match status" value="1"/>
</dbReference>
<comment type="caution">
    <text evidence="4">The sequence shown here is derived from an EMBL/GenBank/DDBJ whole genome shotgun (WGS) entry which is preliminary data.</text>
</comment>
<keyword evidence="1" id="KW-0479">Metal-binding</keyword>
<dbReference type="EMBL" id="SGPL01000306">
    <property type="protein sequence ID" value="THH14055.1"/>
    <property type="molecule type" value="Genomic_DNA"/>
</dbReference>
<dbReference type="PRINTS" id="PR00405">
    <property type="entry name" value="REVINTRACTNG"/>
</dbReference>
<reference evidence="4 5" key="1">
    <citation type="submission" date="2019-02" db="EMBL/GenBank/DDBJ databases">
        <title>Genome sequencing of the rare red list fungi Bondarzewia mesenterica.</title>
        <authorList>
            <person name="Buettner E."/>
            <person name="Kellner H."/>
        </authorList>
    </citation>
    <scope>NUCLEOTIDE SEQUENCE [LARGE SCALE GENOMIC DNA]</scope>
    <source>
        <strain evidence="4 5">DSM 108281</strain>
    </source>
</reference>
<dbReference type="AlphaFoldDB" id="A0A4S4LPT3"/>
<evidence type="ECO:0000256" key="2">
    <source>
        <dbReference type="SAM" id="MobiDB-lite"/>
    </source>
</evidence>
<dbReference type="SMART" id="SM00105">
    <property type="entry name" value="ArfGap"/>
    <property type="match status" value="1"/>
</dbReference>
<dbReference type="Pfam" id="PF01412">
    <property type="entry name" value="ArfGap"/>
    <property type="match status" value="1"/>
</dbReference>
<protein>
    <recommendedName>
        <fullName evidence="3">Arf-GAP domain-containing protein</fullName>
    </recommendedName>
</protein>
<dbReference type="InterPro" id="IPR001164">
    <property type="entry name" value="ArfGAP_dom"/>
</dbReference>
<dbReference type="CDD" id="cd08839">
    <property type="entry name" value="ArfGap_SMAP"/>
    <property type="match status" value="1"/>
</dbReference>
<dbReference type="GO" id="GO:0005096">
    <property type="term" value="F:GTPase activator activity"/>
    <property type="evidence" value="ECO:0007669"/>
    <property type="project" value="InterPro"/>
</dbReference>
<dbReference type="InterPro" id="IPR044732">
    <property type="entry name" value="ArfGAP_SMAP1-like"/>
</dbReference>
<dbReference type="SUPFAM" id="SSF57863">
    <property type="entry name" value="ArfGap/RecO-like zinc finger"/>
    <property type="match status" value="1"/>
</dbReference>
<keyword evidence="5" id="KW-1185">Reference proteome</keyword>
<organism evidence="4 5">
    <name type="scientific">Bondarzewia mesenterica</name>
    <dbReference type="NCBI Taxonomy" id="1095465"/>
    <lineage>
        <taxon>Eukaryota</taxon>
        <taxon>Fungi</taxon>
        <taxon>Dikarya</taxon>
        <taxon>Basidiomycota</taxon>
        <taxon>Agaricomycotina</taxon>
        <taxon>Agaricomycetes</taxon>
        <taxon>Russulales</taxon>
        <taxon>Bondarzewiaceae</taxon>
        <taxon>Bondarzewia</taxon>
    </lineage>
</organism>
<accession>A0A4S4LPT3</accession>
<dbReference type="PANTHER" id="PTHR45705">
    <property type="entry name" value="FI20236P1"/>
    <property type="match status" value="1"/>
</dbReference>
<dbReference type="GO" id="GO:0005737">
    <property type="term" value="C:cytoplasm"/>
    <property type="evidence" value="ECO:0007669"/>
    <property type="project" value="TreeGrafter"/>
</dbReference>
<sequence length="411" mass="43555">MSRQDKATTERHTKILRELVKKLENKTCADCKHNDPRWASWNLGVFLCIRCSGIHRGMGTHISKVKSIDLDTWTPEQMESIMKWGNRRANLYWEAHLKPGHIPPEHKMESFIRSKYESRRWAMDGPSPSDPSVLENGAAPEPVPEPAPAPIHHPAASHHSTLSTRLPVTTRQPQPHQLLSTQHTRAQSIAIPVPSPAPSAQPVPSRPKGPENDLFSLDFHAPSPSPSSSSTSGPKKDVKQDILSLFSTSAQPQQPQASFGAFAAAPQQAQTQPPWGAPASTGYAPAQAPSPWGSTGVTGFAQQPTSVPNAAGNQAGGNWDIGFGWNTAPTAAAPPAQADIWGAPVSAAQPGLAQQQASLFNTSDVWGGSAGTSVGIGTGGNLLGSSSSVAAGSMAAQKKDDVFGDIWGGFK</sequence>
<evidence type="ECO:0000256" key="1">
    <source>
        <dbReference type="PROSITE-ProRule" id="PRU00288"/>
    </source>
</evidence>
<feature type="compositionally biased region" description="Polar residues" evidence="2">
    <location>
        <begin position="161"/>
        <end position="185"/>
    </location>
</feature>
<feature type="compositionally biased region" description="Pro residues" evidence="2">
    <location>
        <begin position="193"/>
        <end position="207"/>
    </location>
</feature>
<dbReference type="PROSITE" id="PS50115">
    <property type="entry name" value="ARFGAP"/>
    <property type="match status" value="1"/>
</dbReference>
<feature type="compositionally biased region" description="Low complexity" evidence="2">
    <location>
        <begin position="249"/>
        <end position="279"/>
    </location>
</feature>
<name>A0A4S4LPT3_9AGAM</name>
<dbReference type="Gene3D" id="1.10.220.150">
    <property type="entry name" value="Arf GTPase activating protein"/>
    <property type="match status" value="1"/>
</dbReference>
<gene>
    <name evidence="4" type="ORF">EW146_g6236</name>
</gene>
<feature type="region of interest" description="Disordered" evidence="2">
    <location>
        <begin position="121"/>
        <end position="237"/>
    </location>
</feature>
<feature type="compositionally biased region" description="Pro residues" evidence="2">
    <location>
        <begin position="141"/>
        <end position="151"/>
    </location>
</feature>
<evidence type="ECO:0000313" key="4">
    <source>
        <dbReference type="EMBL" id="THH14055.1"/>
    </source>
</evidence>
<feature type="compositionally biased region" description="Polar residues" evidence="2">
    <location>
        <begin position="292"/>
        <end position="312"/>
    </location>
</feature>
<feature type="region of interest" description="Disordered" evidence="2">
    <location>
        <begin position="249"/>
        <end position="330"/>
    </location>
</feature>
<dbReference type="Proteomes" id="UP000310158">
    <property type="component" value="Unassembled WGS sequence"/>
</dbReference>
<keyword evidence="1" id="KW-0862">Zinc</keyword>